<dbReference type="Proteomes" id="UP001328107">
    <property type="component" value="Unassembled WGS sequence"/>
</dbReference>
<proteinExistence type="predicted"/>
<dbReference type="EMBL" id="BTRK01000006">
    <property type="protein sequence ID" value="GMR61949.1"/>
    <property type="molecule type" value="Genomic_DNA"/>
</dbReference>
<evidence type="ECO:0000313" key="1">
    <source>
        <dbReference type="EMBL" id="GMR61949.1"/>
    </source>
</evidence>
<comment type="caution">
    <text evidence="1">The sequence shown here is derived from an EMBL/GenBank/DDBJ whole genome shotgun (WGS) entry which is preliminary data.</text>
</comment>
<evidence type="ECO:0000313" key="2">
    <source>
        <dbReference type="Proteomes" id="UP001328107"/>
    </source>
</evidence>
<dbReference type="AlphaFoldDB" id="A0AAN5IES3"/>
<feature type="non-terminal residue" evidence="1">
    <location>
        <position position="101"/>
    </location>
</feature>
<reference evidence="2" key="1">
    <citation type="submission" date="2022-10" db="EMBL/GenBank/DDBJ databases">
        <title>Genome assembly of Pristionchus species.</title>
        <authorList>
            <person name="Yoshida K."/>
            <person name="Sommer R.J."/>
        </authorList>
    </citation>
    <scope>NUCLEOTIDE SEQUENCE [LARGE SCALE GENOMIC DNA]</scope>
    <source>
        <strain evidence="2">RS5460</strain>
    </source>
</reference>
<name>A0AAN5IES3_9BILA</name>
<sequence>ALFAAANGLKCIQDGHMSNVVYDHGIIVSSFSQDFSYGFAKCASNLDRCVSFTTMSIPDFLKLDAGTDNSNFANSIRHQAEGTVSGRCCMSQSDVQKIGVS</sequence>
<protein>
    <submittedName>
        <fullName evidence="1">Uncharacterized protein</fullName>
    </submittedName>
</protein>
<organism evidence="1 2">
    <name type="scientific">Pristionchus mayeri</name>
    <dbReference type="NCBI Taxonomy" id="1317129"/>
    <lineage>
        <taxon>Eukaryota</taxon>
        <taxon>Metazoa</taxon>
        <taxon>Ecdysozoa</taxon>
        <taxon>Nematoda</taxon>
        <taxon>Chromadorea</taxon>
        <taxon>Rhabditida</taxon>
        <taxon>Rhabditina</taxon>
        <taxon>Diplogasteromorpha</taxon>
        <taxon>Diplogasteroidea</taxon>
        <taxon>Neodiplogasteridae</taxon>
        <taxon>Pristionchus</taxon>
    </lineage>
</organism>
<accession>A0AAN5IES3</accession>
<keyword evidence="2" id="KW-1185">Reference proteome</keyword>
<gene>
    <name evidence="1" type="ORF">PMAYCL1PPCAC_32144</name>
</gene>
<feature type="non-terminal residue" evidence="1">
    <location>
        <position position="1"/>
    </location>
</feature>